<dbReference type="FunFam" id="1.10.8.710:FF:000005">
    <property type="entry name" value="Cytoplasmic dynein heavy chain 1"/>
    <property type="match status" value="1"/>
</dbReference>
<dbReference type="Gene3D" id="1.20.58.1120">
    <property type="match status" value="1"/>
</dbReference>
<dbReference type="InterPro" id="IPR042228">
    <property type="entry name" value="Dynein_linker_3"/>
</dbReference>
<accession>A0AAD9CY96</accession>
<dbReference type="FunFam" id="3.40.50.300:FF:000373">
    <property type="entry name" value="Cytoplasmic dynein heavy chain 2"/>
    <property type="match status" value="1"/>
</dbReference>
<evidence type="ECO:0000256" key="14">
    <source>
        <dbReference type="ARBA" id="ARBA00033439"/>
    </source>
</evidence>
<dbReference type="Pfam" id="PF08393">
    <property type="entry name" value="DHC_N2"/>
    <property type="match status" value="1"/>
</dbReference>
<dbReference type="Gene3D" id="3.20.180.20">
    <property type="entry name" value="Dynein heavy chain, N-terminal domain 2"/>
    <property type="match status" value="1"/>
</dbReference>
<dbReference type="SMART" id="SM00382">
    <property type="entry name" value="AAA"/>
    <property type="match status" value="4"/>
</dbReference>
<keyword evidence="6" id="KW-0493">Microtubule</keyword>
<dbReference type="InterPro" id="IPR035706">
    <property type="entry name" value="AAA_9"/>
</dbReference>
<dbReference type="Gene3D" id="1.20.920.30">
    <property type="match status" value="1"/>
</dbReference>
<dbReference type="FunFam" id="3.20.180.20:FF:000002">
    <property type="entry name" value="Cytoplasmic dynein heavy chain 1"/>
    <property type="match status" value="1"/>
</dbReference>
<comment type="subunit">
    <text evidence="3">Consists of at least two heavy chains and a number of intermediate and light chains.</text>
</comment>
<dbReference type="Gene3D" id="1.20.140.100">
    <property type="entry name" value="Dynein heavy chain, N-terminal domain 2"/>
    <property type="match status" value="1"/>
</dbReference>
<evidence type="ECO:0000313" key="18">
    <source>
        <dbReference type="EMBL" id="KAK1922638.1"/>
    </source>
</evidence>
<dbReference type="FunFam" id="1.20.920.20:FF:000002">
    <property type="entry name" value="Cytoplasmic dynein 1 heavy chain"/>
    <property type="match status" value="1"/>
</dbReference>
<keyword evidence="11 15" id="KW-0175">Coiled coil</keyword>
<feature type="domain" description="AAA+ ATPase" evidence="17">
    <location>
        <begin position="2215"/>
        <end position="2400"/>
    </location>
</feature>
<evidence type="ECO:0000256" key="6">
    <source>
        <dbReference type="ARBA" id="ARBA00022701"/>
    </source>
</evidence>
<dbReference type="Pfam" id="PF12781">
    <property type="entry name" value="AAA_9"/>
    <property type="match status" value="1"/>
</dbReference>
<comment type="similarity">
    <text evidence="2">Belongs to the dynein heavy chain family.</text>
</comment>
<evidence type="ECO:0000256" key="13">
    <source>
        <dbReference type="ARBA" id="ARBA00023212"/>
    </source>
</evidence>
<dbReference type="Pfam" id="PF18199">
    <property type="entry name" value="Dynein_C"/>
    <property type="match status" value="1"/>
</dbReference>
<dbReference type="Gene3D" id="6.10.140.1060">
    <property type="match status" value="1"/>
</dbReference>
<dbReference type="InterPro" id="IPR035699">
    <property type="entry name" value="AAA_6"/>
</dbReference>
<evidence type="ECO:0000256" key="12">
    <source>
        <dbReference type="ARBA" id="ARBA00023175"/>
    </source>
</evidence>
<dbReference type="GO" id="GO:0005874">
    <property type="term" value="C:microtubule"/>
    <property type="evidence" value="ECO:0007669"/>
    <property type="project" value="UniProtKB-KW"/>
</dbReference>
<dbReference type="SUPFAM" id="SSF57997">
    <property type="entry name" value="Tropomyosin"/>
    <property type="match status" value="1"/>
</dbReference>
<keyword evidence="9" id="KW-0067">ATP-binding</keyword>
<dbReference type="FunFam" id="3.40.50.300:FF:000122">
    <property type="entry name" value="Cytoplasmic dynein 1 heavy chain"/>
    <property type="match status" value="1"/>
</dbReference>
<dbReference type="InterPro" id="IPR004273">
    <property type="entry name" value="Dynein_heavy_D6_P-loop"/>
</dbReference>
<dbReference type="FunFam" id="3.40.50.300:FF:000517">
    <property type="entry name" value="Cytoplasmic dynein heavy chain 1"/>
    <property type="match status" value="1"/>
</dbReference>
<keyword evidence="8" id="KW-0547">Nucleotide-binding</keyword>
<dbReference type="InterPro" id="IPR041658">
    <property type="entry name" value="AAA_lid_11"/>
</dbReference>
<feature type="domain" description="AAA+ ATPase" evidence="17">
    <location>
        <begin position="2583"/>
        <end position="2733"/>
    </location>
</feature>
<dbReference type="InterPro" id="IPR003593">
    <property type="entry name" value="AAA+_ATPase"/>
</dbReference>
<keyword evidence="5" id="KW-0963">Cytoplasm</keyword>
<comment type="caution">
    <text evidence="18">The sequence shown here is derived from an EMBL/GenBank/DDBJ whole genome shotgun (WGS) entry which is preliminary data.</text>
</comment>
<dbReference type="PANTHER" id="PTHR46532:SF4">
    <property type="entry name" value="AAA+ ATPASE DOMAIN-CONTAINING PROTEIN"/>
    <property type="match status" value="1"/>
</dbReference>
<gene>
    <name evidence="18" type="ORF">DB88DRAFT_455940</name>
</gene>
<dbReference type="EMBL" id="JAODAN010000008">
    <property type="protein sequence ID" value="KAK1922638.1"/>
    <property type="molecule type" value="Genomic_DNA"/>
</dbReference>
<evidence type="ECO:0000256" key="3">
    <source>
        <dbReference type="ARBA" id="ARBA00011655"/>
    </source>
</evidence>
<dbReference type="Gene3D" id="3.10.490.20">
    <property type="match status" value="1"/>
</dbReference>
<dbReference type="FunFam" id="1.20.1270.280:FF:000004">
    <property type="entry name" value="Cytoplasmic dynein heavy chain 2"/>
    <property type="match status" value="1"/>
</dbReference>
<keyword evidence="10" id="KW-0243">Dynein</keyword>
<dbReference type="InterPro" id="IPR042222">
    <property type="entry name" value="Dynein_2_N"/>
</dbReference>
<dbReference type="GO" id="GO:0072384">
    <property type="term" value="P:organelle transport along microtubule"/>
    <property type="evidence" value="ECO:0007669"/>
    <property type="project" value="UniProtKB-ARBA"/>
</dbReference>
<dbReference type="Pfam" id="PF08385">
    <property type="entry name" value="DHC_N1"/>
    <property type="match status" value="1"/>
</dbReference>
<dbReference type="Gene3D" id="1.10.8.710">
    <property type="match status" value="1"/>
</dbReference>
<dbReference type="InterPro" id="IPR027417">
    <property type="entry name" value="P-loop_NTPase"/>
</dbReference>
<reference evidence="18" key="1">
    <citation type="submission" date="2023-02" db="EMBL/GenBank/DDBJ databases">
        <title>Identification and recombinant expression of a fungal hydrolase from Papiliotrema laurentii that hydrolyzes apple cutin and clears colloidal polyester polyurethane.</title>
        <authorList>
            <consortium name="DOE Joint Genome Institute"/>
            <person name="Roman V.A."/>
            <person name="Bojanowski C."/>
            <person name="Crable B.R."/>
            <person name="Wagner D.N."/>
            <person name="Hung C.S."/>
            <person name="Nadeau L.J."/>
            <person name="Schratz L."/>
            <person name="Haridas S."/>
            <person name="Pangilinan J."/>
            <person name="Lipzen A."/>
            <person name="Na H."/>
            <person name="Yan M."/>
            <person name="Ng V."/>
            <person name="Grigoriev I.V."/>
            <person name="Spatafora J.W."/>
            <person name="Barlow D."/>
            <person name="Biffinger J."/>
            <person name="Kelley-Loughnane N."/>
            <person name="Varaljay V.A."/>
            <person name="Crookes-Goodson W.J."/>
        </authorList>
    </citation>
    <scope>NUCLEOTIDE SEQUENCE</scope>
    <source>
        <strain evidence="18">5307AH</strain>
    </source>
</reference>
<dbReference type="InterPro" id="IPR013594">
    <property type="entry name" value="Dynein_heavy_tail"/>
</dbReference>
<keyword evidence="12" id="KW-0505">Motor protein</keyword>
<dbReference type="InterPro" id="IPR024317">
    <property type="entry name" value="Dynein_heavy_chain_D4_dom"/>
</dbReference>
<dbReference type="GO" id="GO:0008569">
    <property type="term" value="F:minus-end-directed microtubule motor activity"/>
    <property type="evidence" value="ECO:0007669"/>
    <property type="project" value="InterPro"/>
</dbReference>
<dbReference type="FunFam" id="1.10.8.720:FF:000003">
    <property type="entry name" value="Cytoplasmic dynein heavy chain 2"/>
    <property type="match status" value="1"/>
</dbReference>
<dbReference type="Gene3D" id="1.10.472.130">
    <property type="match status" value="1"/>
</dbReference>
<keyword evidence="13" id="KW-0206">Cytoskeleton</keyword>
<evidence type="ECO:0000256" key="1">
    <source>
        <dbReference type="ARBA" id="ARBA00004245"/>
    </source>
</evidence>
<dbReference type="FunFam" id="1.20.140.100:FF:000002">
    <property type="entry name" value="Cytoplasmic dynein heavy chain 1"/>
    <property type="match status" value="1"/>
</dbReference>
<dbReference type="FunFam" id="1.20.58.1120:FF:000003">
    <property type="entry name" value="Cytoplasmic dynein heavy chain 1"/>
    <property type="match status" value="1"/>
</dbReference>
<dbReference type="InterPro" id="IPR054354">
    <property type="entry name" value="DYNC2H1-like_lid"/>
</dbReference>
<dbReference type="InterPro" id="IPR041228">
    <property type="entry name" value="Dynein_C"/>
</dbReference>
<proteinExistence type="inferred from homology"/>
<dbReference type="Pfam" id="PF12780">
    <property type="entry name" value="AAA_8"/>
    <property type="match status" value="1"/>
</dbReference>
<evidence type="ECO:0000256" key="10">
    <source>
        <dbReference type="ARBA" id="ARBA00023017"/>
    </source>
</evidence>
<dbReference type="Proteomes" id="UP001182556">
    <property type="component" value="Unassembled WGS sequence"/>
</dbReference>
<dbReference type="PANTHER" id="PTHR46532">
    <property type="entry name" value="MALE FERTILITY FACTOR KL5"/>
    <property type="match status" value="1"/>
</dbReference>
<dbReference type="SUPFAM" id="SSF52540">
    <property type="entry name" value="P-loop containing nucleoside triphosphate hydrolases"/>
    <property type="match status" value="4"/>
</dbReference>
<protein>
    <recommendedName>
        <fullName evidence="4">Dynein heavy chain, cytoplasmic</fullName>
    </recommendedName>
    <alternativeName>
        <fullName evidence="14">Dynein heavy chain, cytosolic</fullName>
    </alternativeName>
</protein>
<dbReference type="Gene3D" id="1.20.920.20">
    <property type="match status" value="2"/>
</dbReference>
<dbReference type="FunFam" id="3.10.490.20:FF:000004">
    <property type="entry name" value="Cytoplasmic dynein heavy chain 2"/>
    <property type="match status" value="1"/>
</dbReference>
<dbReference type="Pfam" id="PF18198">
    <property type="entry name" value="AAA_lid_11"/>
    <property type="match status" value="1"/>
</dbReference>
<keyword evidence="7" id="KW-0677">Repeat</keyword>
<dbReference type="FunFam" id="3.40.50.300:FF:000071">
    <property type="entry name" value="Cytoplasmic dynein heavy chain 1"/>
    <property type="match status" value="1"/>
</dbReference>
<evidence type="ECO:0000259" key="17">
    <source>
        <dbReference type="SMART" id="SM00382"/>
    </source>
</evidence>
<dbReference type="Pfam" id="PF12775">
    <property type="entry name" value="AAA_7"/>
    <property type="match status" value="1"/>
</dbReference>
<evidence type="ECO:0000256" key="5">
    <source>
        <dbReference type="ARBA" id="ARBA00022490"/>
    </source>
</evidence>
<dbReference type="Gene3D" id="1.10.8.1220">
    <property type="match status" value="1"/>
</dbReference>
<dbReference type="FunFam" id="1.10.8.1220:FF:000002">
    <property type="entry name" value="cytoplasmic dynein 1 heavy chain 1-like"/>
    <property type="match status" value="1"/>
</dbReference>
<dbReference type="Pfam" id="PF03028">
    <property type="entry name" value="Dynein_heavy"/>
    <property type="match status" value="1"/>
</dbReference>
<dbReference type="Pfam" id="PF12774">
    <property type="entry name" value="AAA_6"/>
    <property type="match status" value="1"/>
</dbReference>
<sequence>MASILEEDAAAALTAPTGGGLSFDTAVFRQYLESLLPPVMSATTQELADSLFEDPSFDEKVLRFASDAACQVVYITRNRHVDVEDDDTPVAKITYQIHLPPTPQHSPNTLSTLALIKSSATLDSISPLGTQLHFVLLSSAAAPRLVADDGSPSGASSVVTTPAAQATPYDGLHSLVHWGVAPWFDSYVSSKAGLQDGPAVAKKGGDAQMGIPVTKKKFAELELSLLHLKQNVEIPETHLSVHPTVRKAVAQCNATGNRVSIDAIEPQSLLTDPAFLNKLQADVNSWIKEVQAVTKLSRDVASGTASQEINFWLSMEHALEGIESQLRGEEVTLALDVLKHAKRFHATVSFIADTGLKEAADLVHKHNILMKDFPLDELLAATDLEKIQEAIYLIFGHINKKLKLSPYPIRRTLPLVEAISRDFNDQLLRVLGSQRLMYMDYAKFEDVMAQVADVFGTWDENMKDFTNVAREVSRKRQERFISIKINPAHAQLQERITYLRAFRRSHEQLRVMTGSTRGFSGLGGDAPIEIDMDEEVRLSYESVKNVDVLDVSPEGSEIWYTAESAYNDRVARIENQIISRLRDRLATARNAQEMFRVFSKFNTLFVRPKIRGAIQEYQTRLIDSVKDDISKLRQTFTANYRNSEAYHMSQLRDLPSVSGAIIWARQIERQLLTYMKRVEDVLGKGWESYAEGHKLQVESASFRAKLDTKPLYEAWIGEITRRGNLTVNGRLFDVIRTRATSANAQGQLQLVVQFDSQVIALFKEVRGLIWLGFPVPLTISHRAKDAKRVYPHAVSLMESVRTYTQTLDLVDNNPGIAILLASYRNHVQQMIGKGMNMQWDHLVNAYEGHRYLPGGSVDGRESRHFVFVREFASVISLLQDKATALIEISQDIDRIVEELGQCEFTSEAFAGHLAQIQRTIDHLNLENYSNLDAWVTALNERIDAVFIQRLGRAIENWCAEFGKNNEESYGDALLPQTVEKHGKAQIKPIMHEIRIRNQVIYLDPPIELARQQWLGQFQAALGIVCNLTRIRSSRYEISLRIQEESPEDLTYLSLLTSLDEGVLNKPLALIETKVQVISEYVDKWLQFQSLWDLEVEYVYQRLGDSLADWGKLLSDIRQARSTFDTTDTRKDFGVCVIDYANAQSKVNAKYDAWQRELLTHYGGKLGTAMRDTYSSILKSRTDLETLAIEGSSTAQAVSFITFVQELKRKVQKWGPDLEQFVNGQKTLERQRYAFAPDWLYVDQIQGEWSAFSEILKRKDDLIKEQVAGLQLKIVAEDKVIDQRIADFVSEWETSKPLQGNIKAETAINTLNVFEGRLNRLTEEYDLVRRAKEALDLEHVKDDRLQPVTEELRDLKAVWTALSGIWSRLGQLRETVWSAVQPRKLRQELDSILASTRDMPSRMRQYAAFEFVQDTIRSLLKANILIGELKSEALRERHWSKLYKSLRLPSGYSASSMTLGQVYDLDLKRNEGLIKEVVMQAQGEMALEEFLKQVRETWTSYSLDLVNYQNKCRLIRGWDELFNKCGEHLNSLQAMKLSPYYRVFEEDATSWEERLNRIHVLFDVWIDVQRQWVYLEGIFSGSADIKHLLPVESSRFQNINSEFLTVMKKVNKSPFVLDILNIPGIQKNLERLADLLTKIQKALGEYLEKERSSFPRFYFVGDEDLLEIIGNSKDIRRVMKHLKKMFAGISTLQLDEEETQLLGFASREGEEVAFRQPIHLKDFPKINDWLAKVESEMRLSLAVLLSQAVSQLRSFFTVGSEVSHDTLLAWIDAYPAQLIVLAVQVAWTDLVETALAKNGLEDALALVAKTLDLLADTVLQDIAVLQRRKSEHLITELVHQRDVIRSLISAGVRDATNFEWLYHMRFYLDDRVDEPLSRLEVRMADAVFPYGYEYLGIPDRLVQTPLTDRCYLTLTQALNNQLGGSPFGPAGTGKTESVKALGVQLGRFVLVFCCDETFDFQAMGRIFVGLCQVGAWGCFDEFNRLEERILSAVSQQVQSIQQGLADAATNPSAEVELVGKRLKINTRTGIFITMNPGYAGRSNLPDNLKKLFRSMAMTRPDQELIAQVLLFSKGFRTAETLASKVVPFFNLCAEQLSAQPHYDFGLRALKSVLASAGILKRDRHLKTGAETSASQPNVEQQIMIQSVTETIVPKLVAEDVPLLKALLEDVFPGVDYAPVDLDALKAKVLEVCAERRLVPGAQWIDKVVQLYQIQNISHGLMMVGPSGSGKTQAWQVLLAALERLDGVEGTPYVIDPKAIDKEALYGTLDPTTREWNDGLFTHILRKIVDNVRGETTKRHWIIFDGDVDPEWVENLNSVLDDNKLLTLPNGERLNLPPNVRVMFEVEHLRYATLATVSRCGMIWFSEEVIDTSMICRHQLDVLFTAAIGAEEDDSLDYSAIGGAGSEIDEVQKSIVSILEPHFAADGLVNTALDFVRLKHHIMQFTTIRALNTLFSLLRATIRNVLEYNARHSDFPLASDKVESYVSKRLLLNVVWSFAGDSPLGIRAELGEHLRQHSGIETPVMAPGSSLIDYDVDVTSAQWQSWQSRVPTVDVETHAITSSDVVIPTIDTVRHEDVLYSWLAEHKPLMLCGPPGSGKTMTLFSALRKLPDLEVVGLNFSSATTPELILKTFEQYCEYRKTPNGVVLAPVQIGRWLVVFCDEINLPALDKYGTQRVISFLRQLMEGNGFWRTSDLSWVKLERIQFVGACNPPTDPGRVPLSLRFLRHAPVVMVDYPGEISLKQIYGTFNRALLKVAPNLRGHSDALTDAMVSFYLASQTRFTADIQAHYIYSPRELTRWSRGIYEAIKPLETLSIEGLVRVWAHEALRLFQDRLVAESEKTWTDELINSVAAQHFPNVDLTEALARPILYSNWTSRHYIPVDREQLREYTKARLRVFHEEELDVQLVLFNDVLDHVLRIDRVFRQVQGHLLLIGVSGGGKTTLSRFVAWMNGLSIYQIKVSNKYTGADFDEDLRTVLRRAGCKGEKICFIMDESNVLDSGFLERMNTLLANAEVPGLFEGDEHAALMTACKEGSQRDGLMLDSHEELYRWFTQQVARNLHVVFTMNPPANGLASRAATSPALFNRCVLDWFGDWSDQAFYQVAMEFTQTLDLESAAYSPPASFPIAFRDLAVPPSHRQAVINAMVFVHQSMQAVTLKLAKRQGKYNHVTPRHFLDFINHYVRLFNEKKEELEDQQRHLNVGLDKLRETVSQVSELRKSLASKSSQLEAKNAEANLKLRQMVSDQQEAEAKKAASIEIQAALEQQDEFIRERSAIVKEDLALAEPAVLEALAAVGNIKKQHLAEVRSMANPPEAVKLAMESACSVLGHQIDSWKTVQSIIRRDDFISSIQNFDTKKMSKAVRDKMMRDYIGKPAFNFETVNRASRACGPLVQWVIAQVRFSEILDKVAPLRQEVASLEQQAETTKQQAQIVMETVAELESSIAQYKEEYALLISETQAIKSEMDRVQSKVDRSMTLLQSLSSEQERWDAGSKTFDTEMGTIVGDVLISAAFLAYSGFFDQHYRDLMRREWTEHLAEANINFKPDLALAEFLSTADERLAWQSNSLPADNLCVENAVMLKRYNRYPLIVDPTGQATVFLQNEYKNRKITVTSFLDEAFLKNLESALRFGNPLLIQDVENLDPILNSVLNRELRRTGGRVLIRIGNQDIDFSPSFTMFLSTRDPSVEFSPDICSRVTFVNFTMTRSSLQTQALDKVLKVERPEIDQKRTDLMKLQGEFRLRLRHLERSLLQALNESSGSILDDDKVISTLETLKKEAAEITQKVEDTEVVMKEVEAVTGEYMPLAQACSGIYFALEQLAAINHFYQFSLAYFLDIFDYVLLQNPNLKSVTDSGTRKTVLYDDIFSVTFERTSRSLLHRDHVVLAIALARLRLRGEEAEAVAEELEAAAEVPSGKGGFKISPEQRRTLEGHLGQEVVKALEDDLVNNERGWKAFAEGEADLPWPWQQATDLTVAARSIVITRMFQSDRLVQAVTSFSNKVFGKDLTDLATYDLSTMVRDEVRAINPIALASVPGYDASYRVDNLCKLVGASCLSVAMGSVEGFRLADQAIASAARTGGWVLLKNVHLAPGWLGQLEKRLHSLSPNAGFRLFLTMETNPVIPVNILRQSRIIMNEPPPGVRANLIDTIRGLPQSRLSSGPAEKARLFFLLAWFHAVVQERLRYLPLGWSKGYEFNDSDFDAALQTIDLWLSALSKGKANVDPAQIPWIALRTLIKQALYGGRVDSDYDQRVVDAFVDRIFTAKAYDSGFKLVEHVEGDLEVPEGTQMSQFLDWAHALPEREPPAWLSLPASAERVVAAAEGEETMLKLRKMRTTDDDEDDAPSSAASSGRPGWMNVLKTHAEEWLNLLPTHLALPPSESSPLARFFAREAATGQKLLKRIRRDLTNLQGVCNGELKQTNELRSLMSDLNKGTVPVNWKQYKMPAGSSVGTFIVDLQARLKQLHSIASDPVARRGIWLGGLFRPEAYITATRQAVAHAKGWSLEQLTLSLDVEDSKGSESFVVEGLRLAGGKWTEGRLVLSDGTPVALKPSQLTWTRNDAARREGQTVNVPVYLNGDRTDVLFGVDLATDELSQDVAAQRGICITAV</sequence>
<dbReference type="InterPro" id="IPR042219">
    <property type="entry name" value="AAA_lid_11_sf"/>
</dbReference>
<dbReference type="FunFam" id="1.10.287.2620:FF:000001">
    <property type="entry name" value="Cytoplasmic dynein heavy chain 1"/>
    <property type="match status" value="1"/>
</dbReference>
<dbReference type="CDD" id="cd00009">
    <property type="entry name" value="AAA"/>
    <property type="match status" value="2"/>
</dbReference>
<dbReference type="Gene3D" id="1.20.1270.280">
    <property type="match status" value="1"/>
</dbReference>
<dbReference type="GO" id="GO:0007097">
    <property type="term" value="P:nuclear migration"/>
    <property type="evidence" value="ECO:0007669"/>
    <property type="project" value="UniProtKB-ARBA"/>
</dbReference>
<dbReference type="Pfam" id="PF22597">
    <property type="entry name" value="DYN_lid"/>
    <property type="match status" value="1"/>
</dbReference>
<dbReference type="InterPro" id="IPR024743">
    <property type="entry name" value="Dynein_HC_stalk"/>
</dbReference>
<evidence type="ECO:0000256" key="16">
    <source>
        <dbReference type="SAM" id="MobiDB-lite"/>
    </source>
</evidence>
<evidence type="ECO:0000313" key="19">
    <source>
        <dbReference type="Proteomes" id="UP001182556"/>
    </source>
</evidence>
<organism evidence="18 19">
    <name type="scientific">Papiliotrema laurentii</name>
    <name type="common">Cryptococcus laurentii</name>
    <dbReference type="NCBI Taxonomy" id="5418"/>
    <lineage>
        <taxon>Eukaryota</taxon>
        <taxon>Fungi</taxon>
        <taxon>Dikarya</taxon>
        <taxon>Basidiomycota</taxon>
        <taxon>Agaricomycotina</taxon>
        <taxon>Tremellomycetes</taxon>
        <taxon>Tremellales</taxon>
        <taxon>Rhynchogastremaceae</taxon>
        <taxon>Papiliotrema</taxon>
    </lineage>
</organism>
<evidence type="ECO:0000256" key="15">
    <source>
        <dbReference type="SAM" id="Coils"/>
    </source>
</evidence>
<feature type="region of interest" description="Disordered" evidence="16">
    <location>
        <begin position="4325"/>
        <end position="4346"/>
    </location>
</feature>
<feature type="coiled-coil region" evidence="15">
    <location>
        <begin position="3405"/>
        <end position="3453"/>
    </location>
</feature>
<dbReference type="GO" id="GO:0045505">
    <property type="term" value="F:dynein intermediate chain binding"/>
    <property type="evidence" value="ECO:0007669"/>
    <property type="project" value="InterPro"/>
</dbReference>
<evidence type="ECO:0000256" key="9">
    <source>
        <dbReference type="ARBA" id="ARBA00022840"/>
    </source>
</evidence>
<keyword evidence="19" id="KW-1185">Reference proteome</keyword>
<feature type="domain" description="AAA+ ATPase" evidence="17">
    <location>
        <begin position="2925"/>
        <end position="3091"/>
    </location>
</feature>
<feature type="domain" description="AAA+ ATPase" evidence="17">
    <location>
        <begin position="1922"/>
        <end position="2060"/>
    </location>
</feature>
<dbReference type="GO" id="GO:0051959">
    <property type="term" value="F:dynein light intermediate chain binding"/>
    <property type="evidence" value="ECO:0007669"/>
    <property type="project" value="InterPro"/>
</dbReference>
<dbReference type="Gene3D" id="1.10.287.2620">
    <property type="match status" value="1"/>
</dbReference>
<evidence type="ECO:0000256" key="4">
    <source>
        <dbReference type="ARBA" id="ARBA00022197"/>
    </source>
</evidence>
<dbReference type="InterPro" id="IPR026983">
    <property type="entry name" value="DHC"/>
</dbReference>
<evidence type="ECO:0000256" key="7">
    <source>
        <dbReference type="ARBA" id="ARBA00022737"/>
    </source>
</evidence>
<dbReference type="Pfam" id="PF17852">
    <property type="entry name" value="Dynein_AAA_lid"/>
    <property type="match status" value="1"/>
</dbReference>
<evidence type="ECO:0000256" key="11">
    <source>
        <dbReference type="ARBA" id="ARBA00023054"/>
    </source>
</evidence>
<dbReference type="GO" id="GO:0005858">
    <property type="term" value="C:axonemal dynein complex"/>
    <property type="evidence" value="ECO:0007669"/>
    <property type="project" value="TreeGrafter"/>
</dbReference>
<dbReference type="FunFam" id="1.20.920.30:FF:000001">
    <property type="entry name" value="Cytoplasmic dynein heavy chain 1"/>
    <property type="match status" value="1"/>
</dbReference>
<dbReference type="Gene3D" id="1.10.8.720">
    <property type="entry name" value="Region D6 of dynein motor"/>
    <property type="match status" value="1"/>
</dbReference>
<dbReference type="Pfam" id="PF12777">
    <property type="entry name" value="MT"/>
    <property type="match status" value="1"/>
</dbReference>
<feature type="coiled-coil region" evidence="15">
    <location>
        <begin position="3187"/>
        <end position="3249"/>
    </location>
</feature>
<dbReference type="GO" id="GO:0005524">
    <property type="term" value="F:ATP binding"/>
    <property type="evidence" value="ECO:0007669"/>
    <property type="project" value="UniProtKB-KW"/>
</dbReference>
<feature type="coiled-coil region" evidence="15">
    <location>
        <begin position="1303"/>
        <end position="1337"/>
    </location>
</feature>
<dbReference type="InterPro" id="IPR043160">
    <property type="entry name" value="Dynein_C_barrel"/>
</dbReference>
<evidence type="ECO:0000256" key="8">
    <source>
        <dbReference type="ARBA" id="ARBA00022741"/>
    </source>
</evidence>
<dbReference type="InterPro" id="IPR043157">
    <property type="entry name" value="Dynein_AAA1S"/>
</dbReference>
<dbReference type="InterPro" id="IPR041466">
    <property type="entry name" value="Dynein_AAA5_ext"/>
</dbReference>
<dbReference type="Gene3D" id="3.40.50.300">
    <property type="entry name" value="P-loop containing nucleotide triphosphate hydrolases"/>
    <property type="match status" value="5"/>
</dbReference>
<evidence type="ECO:0000256" key="2">
    <source>
        <dbReference type="ARBA" id="ARBA00008887"/>
    </source>
</evidence>
<name>A0AAD9CY96_PAPLA</name>
<dbReference type="InterPro" id="IPR013602">
    <property type="entry name" value="Dynein_heavy_linker"/>
</dbReference>
<comment type="subcellular location">
    <subcellularLocation>
        <location evidence="1">Cytoplasm</location>
        <location evidence="1">Cytoskeleton</location>
    </subcellularLocation>
</comment>